<feature type="compositionally biased region" description="Low complexity" evidence="5">
    <location>
        <begin position="1564"/>
        <end position="1573"/>
    </location>
</feature>
<proteinExistence type="predicted"/>
<keyword evidence="4" id="KW-0067">ATP-binding</keyword>
<feature type="compositionally biased region" description="Basic and acidic residues" evidence="5">
    <location>
        <begin position="118"/>
        <end position="146"/>
    </location>
</feature>
<evidence type="ECO:0000259" key="7">
    <source>
        <dbReference type="PROSITE" id="PS51194"/>
    </source>
</evidence>
<feature type="region of interest" description="Disordered" evidence="5">
    <location>
        <begin position="1163"/>
        <end position="1206"/>
    </location>
</feature>
<keyword evidence="3" id="KW-0347">Helicase</keyword>
<dbReference type="GeneID" id="5715759"/>
<accession>A0A2K3E844</accession>
<dbReference type="Gramene" id="PNW88946">
    <property type="protein sequence ID" value="PNW88946"/>
    <property type="gene ID" value="CHLRE_01g051550v5"/>
</dbReference>
<feature type="region of interest" description="Disordered" evidence="5">
    <location>
        <begin position="1097"/>
        <end position="1120"/>
    </location>
</feature>
<dbReference type="STRING" id="3055.A0A2K3E844"/>
<dbReference type="FunFam" id="3.40.50.300:FF:004714">
    <property type="entry name" value="DEAD/DEAH box helicase"/>
    <property type="match status" value="1"/>
</dbReference>
<dbReference type="InterPro" id="IPR001650">
    <property type="entry name" value="Helicase_C-like"/>
</dbReference>
<dbReference type="Pfam" id="PF21010">
    <property type="entry name" value="HA2_C"/>
    <property type="match status" value="1"/>
</dbReference>
<name>A0A2K3E844_CHLRE</name>
<feature type="domain" description="Helicase ATP-binding" evidence="6">
    <location>
        <begin position="208"/>
        <end position="368"/>
    </location>
</feature>
<dbReference type="PANTHER" id="PTHR18934">
    <property type="entry name" value="ATP-DEPENDENT RNA HELICASE"/>
    <property type="match status" value="1"/>
</dbReference>
<feature type="domain" description="Helicase C-terminal" evidence="7">
    <location>
        <begin position="433"/>
        <end position="604"/>
    </location>
</feature>
<dbReference type="SMART" id="SM00490">
    <property type="entry name" value="HELICc"/>
    <property type="match status" value="1"/>
</dbReference>
<dbReference type="GO" id="GO:0016787">
    <property type="term" value="F:hydrolase activity"/>
    <property type="evidence" value="ECO:0007669"/>
    <property type="project" value="UniProtKB-KW"/>
</dbReference>
<dbReference type="Gene3D" id="3.40.50.300">
    <property type="entry name" value="P-loop containing nucleotide triphosphate hydrolases"/>
    <property type="match status" value="2"/>
</dbReference>
<dbReference type="PROSITE" id="PS51194">
    <property type="entry name" value="HELICASE_CTER"/>
    <property type="match status" value="1"/>
</dbReference>
<dbReference type="InterPro" id="IPR007502">
    <property type="entry name" value="Helicase-assoc_dom"/>
</dbReference>
<dbReference type="Proteomes" id="UP000006906">
    <property type="component" value="Chromosome 1"/>
</dbReference>
<protein>
    <submittedName>
        <fullName evidence="8">Uncharacterized protein</fullName>
    </submittedName>
</protein>
<dbReference type="InParanoid" id="A0A2K3E844"/>
<feature type="compositionally biased region" description="Gly residues" evidence="5">
    <location>
        <begin position="879"/>
        <end position="888"/>
    </location>
</feature>
<dbReference type="InterPro" id="IPR027417">
    <property type="entry name" value="P-loop_NTPase"/>
</dbReference>
<evidence type="ECO:0000259" key="6">
    <source>
        <dbReference type="PROSITE" id="PS51192"/>
    </source>
</evidence>
<feature type="compositionally biased region" description="Basic and acidic residues" evidence="5">
    <location>
        <begin position="8"/>
        <end position="26"/>
    </location>
</feature>
<feature type="region of interest" description="Disordered" evidence="5">
    <location>
        <begin position="1539"/>
        <end position="1575"/>
    </location>
</feature>
<dbReference type="FunFam" id="3.40.50.300:FF:000725">
    <property type="entry name" value="probable ATP-dependent RNA helicase DHX34"/>
    <property type="match status" value="1"/>
</dbReference>
<dbReference type="GO" id="GO:0005524">
    <property type="term" value="F:ATP binding"/>
    <property type="evidence" value="ECO:0007669"/>
    <property type="project" value="UniProtKB-KW"/>
</dbReference>
<feature type="compositionally biased region" description="Basic and acidic residues" evidence="5">
    <location>
        <begin position="738"/>
        <end position="767"/>
    </location>
</feature>
<evidence type="ECO:0000256" key="3">
    <source>
        <dbReference type="ARBA" id="ARBA00022806"/>
    </source>
</evidence>
<feature type="compositionally biased region" description="Acidic residues" evidence="5">
    <location>
        <begin position="1196"/>
        <end position="1206"/>
    </location>
</feature>
<dbReference type="Gene3D" id="1.20.120.1080">
    <property type="match status" value="1"/>
</dbReference>
<dbReference type="PANTHER" id="PTHR18934:SF221">
    <property type="entry name" value="ATP-DEPENDENT RNA HELICASE DHX34-RELATED"/>
    <property type="match status" value="1"/>
</dbReference>
<feature type="region of interest" description="Disordered" evidence="5">
    <location>
        <begin position="109"/>
        <end position="157"/>
    </location>
</feature>
<keyword evidence="2" id="KW-0378">Hydrolase</keyword>
<evidence type="ECO:0000313" key="8">
    <source>
        <dbReference type="EMBL" id="PNW88946.1"/>
    </source>
</evidence>
<dbReference type="InterPro" id="IPR011709">
    <property type="entry name" value="DEAD-box_helicase_OB_fold"/>
</dbReference>
<dbReference type="InterPro" id="IPR014001">
    <property type="entry name" value="Helicase_ATP-bd"/>
</dbReference>
<evidence type="ECO:0000256" key="4">
    <source>
        <dbReference type="ARBA" id="ARBA00022840"/>
    </source>
</evidence>
<dbReference type="KEGG" id="cre:CHLRE_01g051550v5"/>
<keyword evidence="1" id="KW-0547">Nucleotide-binding</keyword>
<feature type="region of interest" description="Disordered" evidence="5">
    <location>
        <begin position="821"/>
        <end position="906"/>
    </location>
</feature>
<dbReference type="GO" id="GO:0003723">
    <property type="term" value="F:RNA binding"/>
    <property type="evidence" value="ECO:0000318"/>
    <property type="project" value="GO_Central"/>
</dbReference>
<dbReference type="RefSeq" id="XP_042928890.1">
    <property type="nucleotide sequence ID" value="XM_043058976.1"/>
</dbReference>
<dbReference type="PROSITE" id="PS51192">
    <property type="entry name" value="HELICASE_ATP_BIND_1"/>
    <property type="match status" value="1"/>
</dbReference>
<feature type="region of interest" description="Disordered" evidence="5">
    <location>
        <begin position="387"/>
        <end position="423"/>
    </location>
</feature>
<dbReference type="CDD" id="cd18791">
    <property type="entry name" value="SF2_C_RHA"/>
    <property type="match status" value="1"/>
</dbReference>
<evidence type="ECO:0000313" key="9">
    <source>
        <dbReference type="Proteomes" id="UP000006906"/>
    </source>
</evidence>
<gene>
    <name evidence="8" type="ORF">CHLRE_01g051550v5</name>
</gene>
<evidence type="ECO:0000256" key="2">
    <source>
        <dbReference type="ARBA" id="ARBA00022801"/>
    </source>
</evidence>
<dbReference type="Pfam" id="PF07717">
    <property type="entry name" value="OB_NTP_bind"/>
    <property type="match status" value="1"/>
</dbReference>
<dbReference type="SMART" id="SM00847">
    <property type="entry name" value="HA2"/>
    <property type="match status" value="1"/>
</dbReference>
<evidence type="ECO:0000256" key="5">
    <source>
        <dbReference type="SAM" id="MobiDB-lite"/>
    </source>
</evidence>
<sequence length="1609" mass="170091">MSANDEPEFSKYQRELDEAFHRRDDPCPAGTPEHAELLAFVAKLAKFRRSRPEPLADAPGSVASNPELAAQLGLPSTYDPRFRLPASLLAPPERVGAAVRAIARRMAQRAAAAAGSSSRDHGRERERERERDRERGRDRDRDRDRGGGGSGGSITSEIMEAATQVVEEYRRLLPWFEDFHQRRQMARLRKLQADRAALPAAAFRDAIVSALASSQALVVAGDTGCGKSTQIPQYLAAAGYRRIAVTQPRRISAVSLARRVAVEAGDTHGSTVGFKVRFSSSVAGSTRIVFCTEGILLRELAGDPLLSGYDVVVLDEVHERHLTTDFLLALLRALLLQRPELRLVLMSATINCAAFADYFGGAPIVQIPGRLYPIQLVYVPPEGAASEDARKRGGAGGSRGGGGGGSSSARGGSGRGGGGAGSDQIDPAPYLRLLQRIDTEVPSSQRGDLLVFVAGTADIAALCAALAPYAEQTRRWVILPLHAALPLEAQEKVFDVPPDGVRKAIISTNIAETSLTIDGVRFVCDSGRAKEMIHDVASGGGSLQEGWISRASADQRKGRAGRTGPGVCYRIYTEAQYDDMRPFSAPEIARVRLEAVVLGIKALAGGGMDPRAFGFIDPPPPDRLEASITTLKQIGALTLDGREGLTPLGAVLSLLPVDPAVGKLLVLSAVFGLAGPALTLAAALSVQSPFLKLGEEEHDQEAKAARASLVSPHGDPLTLLNVFETWLAIKEGGSGGVDRGDDRDRRDRGGGGGDQRHGGWDRGDRRGGGGGGSGSSSRWCRRHGLAEARLYEMAKLRAQFAELLADAGILRAGGGTALSAAEVSARRRRHLQHQRGRKGGTAGLRGAELHAAKRRLRDMQAERERKRGRKVLKVDKSGGRGGTGGDGSGDSSSDGEGGSGSSSGEEQLEALHDLDLRVHVDVKSMAAEASRPLTPADVGLLRHLLAVCLYPRIAVGDEANPQRRDADCRFFTATGASDLVLHPGSVLAGAANEVPRGQVLAYTELIETRRQYLSGLTPLWALPALLLAARRLDCDVGCGRWLVDGWLLLRVHDGAGPKVLQQVLELRTSSNALVSGRLRAARLAALTAVHVVDEDDEAADSNEIGADGGSAAAGMQGGGLPPPAVEAGASGTFQKGYAAVAAALPEELQPLLAGVMAQQAAWRESEARRRRRTQERERRRLQAQGVGRAPARDWREVEEEAAEEEEVERAEALQDSVMEDELARRLALDMWPCRYSLERLAPGNKVTAQFIIEQQPPWAPLSLQQQLLQQQSTNTGAAAPAAEEAIDKGGGFSGAESAGVSTDVLGVPRHTAGMWLTPWLRYGSLRGYESAMALHALQPALRKPWMCPGCGLRLVGTFSEVRTHVGGCTAVQGVDSHAVETLGYAQAATGPVAAAASSSSATTPNAIDGRRGAVARGVIGAGGDVDDGPLATAAAAAARAARELEQERERQGRRQDEAVTEGCSSSQLPIPAGCNQLPIPAAAGIDSAVDAEARLHEYLASPVKWGRRRIAAPVGAALLVPPTTAAVLGSFRQMASGPAMTGSGDAGVLPKVLPPPPPLPQDMAPGARATAAAAPPPPLASARMYTCPVCGLEQMLTPPQILQHRRLHG</sequence>
<feature type="region of interest" description="Disordered" evidence="5">
    <location>
        <begin position="734"/>
        <end position="779"/>
    </location>
</feature>
<feature type="compositionally biased region" description="Gly residues" evidence="5">
    <location>
        <begin position="394"/>
        <end position="421"/>
    </location>
</feature>
<dbReference type="EMBL" id="CM008962">
    <property type="protein sequence ID" value="PNW88946.1"/>
    <property type="molecule type" value="Genomic_DNA"/>
</dbReference>
<dbReference type="InterPro" id="IPR011545">
    <property type="entry name" value="DEAD/DEAH_box_helicase_dom"/>
</dbReference>
<keyword evidence="9" id="KW-1185">Reference proteome</keyword>
<dbReference type="ExpressionAtlas" id="A0A2K3E844">
    <property type="expression patterns" value="baseline"/>
</dbReference>
<dbReference type="CDD" id="cd17917">
    <property type="entry name" value="DEXHc_RHA-like"/>
    <property type="match status" value="1"/>
</dbReference>
<feature type="compositionally biased region" description="Basic residues" evidence="5">
    <location>
        <begin position="826"/>
        <end position="838"/>
    </location>
</feature>
<dbReference type="SUPFAM" id="SSF52540">
    <property type="entry name" value="P-loop containing nucleoside triphosphate hydrolases"/>
    <property type="match status" value="1"/>
</dbReference>
<reference evidence="8 9" key="1">
    <citation type="journal article" date="2007" name="Science">
        <title>The Chlamydomonas genome reveals the evolution of key animal and plant functions.</title>
        <authorList>
            <person name="Merchant S.S."/>
            <person name="Prochnik S.E."/>
            <person name="Vallon O."/>
            <person name="Harris E.H."/>
            <person name="Karpowicz S.J."/>
            <person name="Witman G.B."/>
            <person name="Terry A."/>
            <person name="Salamov A."/>
            <person name="Fritz-Laylin L.K."/>
            <person name="Marechal-Drouard L."/>
            <person name="Marshall W.F."/>
            <person name="Qu L.H."/>
            <person name="Nelson D.R."/>
            <person name="Sanderfoot A.A."/>
            <person name="Spalding M.H."/>
            <person name="Kapitonov V.V."/>
            <person name="Ren Q."/>
            <person name="Ferris P."/>
            <person name="Lindquist E."/>
            <person name="Shapiro H."/>
            <person name="Lucas S.M."/>
            <person name="Grimwood J."/>
            <person name="Schmutz J."/>
            <person name="Cardol P."/>
            <person name="Cerutti H."/>
            <person name="Chanfreau G."/>
            <person name="Chen C.L."/>
            <person name="Cognat V."/>
            <person name="Croft M.T."/>
            <person name="Dent R."/>
            <person name="Dutcher S."/>
            <person name="Fernandez E."/>
            <person name="Fukuzawa H."/>
            <person name="Gonzalez-Ballester D."/>
            <person name="Gonzalez-Halphen D."/>
            <person name="Hallmann A."/>
            <person name="Hanikenne M."/>
            <person name="Hippler M."/>
            <person name="Inwood W."/>
            <person name="Jabbari K."/>
            <person name="Kalanon M."/>
            <person name="Kuras R."/>
            <person name="Lefebvre P.A."/>
            <person name="Lemaire S.D."/>
            <person name="Lobanov A.V."/>
            <person name="Lohr M."/>
            <person name="Manuell A."/>
            <person name="Meier I."/>
            <person name="Mets L."/>
            <person name="Mittag M."/>
            <person name="Mittelmeier T."/>
            <person name="Moroney J.V."/>
            <person name="Moseley J."/>
            <person name="Napoli C."/>
            <person name="Nedelcu A.M."/>
            <person name="Niyogi K."/>
            <person name="Novoselov S.V."/>
            <person name="Paulsen I.T."/>
            <person name="Pazour G."/>
            <person name="Purton S."/>
            <person name="Ral J.P."/>
            <person name="Riano-Pachon D.M."/>
            <person name="Riekhof W."/>
            <person name="Rymarquis L."/>
            <person name="Schroda M."/>
            <person name="Stern D."/>
            <person name="Umen J."/>
            <person name="Willows R."/>
            <person name="Wilson N."/>
            <person name="Zimmer S.L."/>
            <person name="Allmer J."/>
            <person name="Balk J."/>
            <person name="Bisova K."/>
            <person name="Chen C.J."/>
            <person name="Elias M."/>
            <person name="Gendler K."/>
            <person name="Hauser C."/>
            <person name="Lamb M.R."/>
            <person name="Ledford H."/>
            <person name="Long J.C."/>
            <person name="Minagawa J."/>
            <person name="Page M.D."/>
            <person name="Pan J."/>
            <person name="Pootakham W."/>
            <person name="Roje S."/>
            <person name="Rose A."/>
            <person name="Stahlberg E."/>
            <person name="Terauchi A.M."/>
            <person name="Yang P."/>
            <person name="Ball S."/>
            <person name="Bowler C."/>
            <person name="Dieckmann C.L."/>
            <person name="Gladyshev V.N."/>
            <person name="Green P."/>
            <person name="Jorgensen R."/>
            <person name="Mayfield S."/>
            <person name="Mueller-Roeber B."/>
            <person name="Rajamani S."/>
            <person name="Sayre R.T."/>
            <person name="Brokstein P."/>
            <person name="Dubchak I."/>
            <person name="Goodstein D."/>
            <person name="Hornick L."/>
            <person name="Huang Y.W."/>
            <person name="Jhaveri J."/>
            <person name="Luo Y."/>
            <person name="Martinez D."/>
            <person name="Ngau W.C."/>
            <person name="Otillar B."/>
            <person name="Poliakov A."/>
            <person name="Porter A."/>
            <person name="Szajkowski L."/>
            <person name="Werner G."/>
            <person name="Zhou K."/>
            <person name="Grigoriev I.V."/>
            <person name="Rokhsar D.S."/>
            <person name="Grossman A.R."/>
        </authorList>
    </citation>
    <scope>NUCLEOTIDE SEQUENCE [LARGE SCALE GENOMIC DNA]</scope>
    <source>
        <strain evidence="9">CC-503</strain>
    </source>
</reference>
<dbReference type="OrthoDB" id="10253254at2759"/>
<dbReference type="GO" id="GO:0004386">
    <property type="term" value="F:helicase activity"/>
    <property type="evidence" value="ECO:0000318"/>
    <property type="project" value="GO_Central"/>
</dbReference>
<feature type="region of interest" description="Disordered" evidence="5">
    <location>
        <begin position="1"/>
        <end position="31"/>
    </location>
</feature>
<dbReference type="SMART" id="SM00487">
    <property type="entry name" value="DEXDc"/>
    <property type="match status" value="1"/>
</dbReference>
<dbReference type="Pfam" id="PF00271">
    <property type="entry name" value="Helicase_C"/>
    <property type="match status" value="1"/>
</dbReference>
<evidence type="ECO:0000256" key="1">
    <source>
        <dbReference type="ARBA" id="ARBA00022741"/>
    </source>
</evidence>
<feature type="region of interest" description="Disordered" evidence="5">
    <location>
        <begin position="1447"/>
        <end position="1466"/>
    </location>
</feature>
<organism evidence="8 9">
    <name type="scientific">Chlamydomonas reinhardtii</name>
    <name type="common">Chlamydomonas smithii</name>
    <dbReference type="NCBI Taxonomy" id="3055"/>
    <lineage>
        <taxon>Eukaryota</taxon>
        <taxon>Viridiplantae</taxon>
        <taxon>Chlorophyta</taxon>
        <taxon>core chlorophytes</taxon>
        <taxon>Chlorophyceae</taxon>
        <taxon>CS clade</taxon>
        <taxon>Chlamydomonadales</taxon>
        <taxon>Chlamydomonadaceae</taxon>
        <taxon>Chlamydomonas</taxon>
    </lineage>
</organism>
<dbReference type="Pfam" id="PF00270">
    <property type="entry name" value="DEAD"/>
    <property type="match status" value="1"/>
</dbReference>
<feature type="compositionally biased region" description="Basic and acidic residues" evidence="5">
    <location>
        <begin position="1447"/>
        <end position="1457"/>
    </location>
</feature>
<feature type="compositionally biased region" description="Basic and acidic residues" evidence="5">
    <location>
        <begin position="847"/>
        <end position="865"/>
    </location>
</feature>